<name>A0A8C5H345_GOUWI</name>
<dbReference type="Ensembl" id="ENSGWIT00000042790.1">
    <property type="protein sequence ID" value="ENSGWIP00000039351.1"/>
    <property type="gene ID" value="ENSGWIG00000019996.1"/>
</dbReference>
<evidence type="ECO:0000256" key="2">
    <source>
        <dbReference type="ARBA" id="ARBA00006177"/>
    </source>
</evidence>
<keyword evidence="3" id="KW-0479">Metal-binding</keyword>
<evidence type="ECO:0000256" key="7">
    <source>
        <dbReference type="ARBA" id="ARBA00023054"/>
    </source>
</evidence>
<dbReference type="GO" id="GO:0001935">
    <property type="term" value="P:endothelial cell proliferation"/>
    <property type="evidence" value="ECO:0007669"/>
    <property type="project" value="UniProtKB-UniRule"/>
</dbReference>
<evidence type="ECO:0000256" key="1">
    <source>
        <dbReference type="ARBA" id="ARBA00004642"/>
    </source>
</evidence>
<evidence type="ECO:0000256" key="8">
    <source>
        <dbReference type="ARBA" id="ARBA00023125"/>
    </source>
</evidence>
<dbReference type="Pfam" id="PF05485">
    <property type="entry name" value="THAP"/>
    <property type="match status" value="1"/>
</dbReference>
<keyword evidence="4 12" id="KW-0863">Zinc-finger</keyword>
<comment type="function">
    <text evidence="13">DNA-binding transcription regulator that regulates endothelial cell proliferation and G1/S cell-cycle progression. Specifically binds the 5'-[AT]NTNN[GT]GGCA[AGT]-3' core DNA sequence and acts by modulating expression of pRB-E2F cell-cycle target genes.</text>
</comment>
<dbReference type="SUPFAM" id="SSF57716">
    <property type="entry name" value="Glucocorticoid receptor-like (DNA-binding domain)"/>
    <property type="match status" value="1"/>
</dbReference>
<sequence>MVNLCGAPGCTKHRGQGKGREFYRIPKDPALREKWISAIKRARSVLKKITSLCRDHFIFLYASFLTETITNSL</sequence>
<dbReference type="AlphaFoldDB" id="A0A8C5H345"/>
<evidence type="ECO:0000256" key="10">
    <source>
        <dbReference type="ARBA" id="ARBA00023242"/>
    </source>
</evidence>
<reference evidence="15" key="1">
    <citation type="submission" date="2020-06" db="EMBL/GenBank/DDBJ databases">
        <authorList>
            <consortium name="Wellcome Sanger Institute Data Sharing"/>
        </authorList>
    </citation>
    <scope>NUCLEOTIDE SEQUENCE [LARGE SCALE GENOMIC DNA]</scope>
</reference>
<organism evidence="15 16">
    <name type="scientific">Gouania willdenowi</name>
    <name type="common">Blunt-snouted clingfish</name>
    <name type="synonym">Lepadogaster willdenowi</name>
    <dbReference type="NCBI Taxonomy" id="441366"/>
    <lineage>
        <taxon>Eukaryota</taxon>
        <taxon>Metazoa</taxon>
        <taxon>Chordata</taxon>
        <taxon>Craniata</taxon>
        <taxon>Vertebrata</taxon>
        <taxon>Euteleostomi</taxon>
        <taxon>Actinopterygii</taxon>
        <taxon>Neopterygii</taxon>
        <taxon>Teleostei</taxon>
        <taxon>Neoteleostei</taxon>
        <taxon>Acanthomorphata</taxon>
        <taxon>Ovalentaria</taxon>
        <taxon>Blenniimorphae</taxon>
        <taxon>Blenniiformes</taxon>
        <taxon>Gobiesocoidei</taxon>
        <taxon>Gobiesocidae</taxon>
        <taxon>Gobiesocinae</taxon>
        <taxon>Gouania</taxon>
    </lineage>
</organism>
<evidence type="ECO:0000256" key="11">
    <source>
        <dbReference type="ARBA" id="ARBA00023306"/>
    </source>
</evidence>
<comment type="subcellular location">
    <subcellularLocation>
        <location evidence="1 13">Nucleus</location>
        <location evidence="1 13">Nucleoplasm</location>
    </subcellularLocation>
</comment>
<dbReference type="Proteomes" id="UP000694680">
    <property type="component" value="Chromosome 6"/>
</dbReference>
<dbReference type="GO" id="GO:0003700">
    <property type="term" value="F:DNA-binding transcription factor activity"/>
    <property type="evidence" value="ECO:0007669"/>
    <property type="project" value="UniProtKB-UniRule"/>
</dbReference>
<keyword evidence="9 13" id="KW-0804">Transcription</keyword>
<dbReference type="GO" id="GO:0008270">
    <property type="term" value="F:zinc ion binding"/>
    <property type="evidence" value="ECO:0007669"/>
    <property type="project" value="UniProtKB-KW"/>
</dbReference>
<dbReference type="PROSITE" id="PS50950">
    <property type="entry name" value="ZF_THAP"/>
    <property type="match status" value="1"/>
</dbReference>
<keyword evidence="16" id="KW-1185">Reference proteome</keyword>
<dbReference type="PANTHER" id="PTHR46600">
    <property type="entry name" value="THAP DOMAIN-CONTAINING"/>
    <property type="match status" value="1"/>
</dbReference>
<evidence type="ECO:0000256" key="3">
    <source>
        <dbReference type="ARBA" id="ARBA00022723"/>
    </source>
</evidence>
<proteinExistence type="inferred from homology"/>
<reference evidence="15" key="2">
    <citation type="submission" date="2025-08" db="UniProtKB">
        <authorList>
            <consortium name="Ensembl"/>
        </authorList>
    </citation>
    <scope>IDENTIFICATION</scope>
</reference>
<keyword evidence="8 12" id="KW-0238">DNA-binding</keyword>
<reference evidence="15" key="3">
    <citation type="submission" date="2025-09" db="UniProtKB">
        <authorList>
            <consortium name="Ensembl"/>
        </authorList>
    </citation>
    <scope>IDENTIFICATION</scope>
</reference>
<keyword evidence="10 13" id="KW-0539">Nucleus</keyword>
<evidence type="ECO:0000256" key="4">
    <source>
        <dbReference type="ARBA" id="ARBA00022771"/>
    </source>
</evidence>
<dbReference type="PANTHER" id="PTHR46600:SF1">
    <property type="entry name" value="THAP DOMAIN-CONTAINING PROTEIN 1"/>
    <property type="match status" value="1"/>
</dbReference>
<evidence type="ECO:0000259" key="14">
    <source>
        <dbReference type="PROSITE" id="PS50950"/>
    </source>
</evidence>
<keyword evidence="5" id="KW-0862">Zinc</keyword>
<evidence type="ECO:0000313" key="16">
    <source>
        <dbReference type="Proteomes" id="UP000694680"/>
    </source>
</evidence>
<evidence type="ECO:0000256" key="6">
    <source>
        <dbReference type="ARBA" id="ARBA00023015"/>
    </source>
</evidence>
<evidence type="ECO:0000256" key="5">
    <source>
        <dbReference type="ARBA" id="ARBA00022833"/>
    </source>
</evidence>
<dbReference type="InterPro" id="IPR006612">
    <property type="entry name" value="THAP_Znf"/>
</dbReference>
<evidence type="ECO:0000256" key="9">
    <source>
        <dbReference type="ARBA" id="ARBA00023163"/>
    </source>
</evidence>
<evidence type="ECO:0000256" key="13">
    <source>
        <dbReference type="RuleBase" id="RU369073"/>
    </source>
</evidence>
<dbReference type="GO" id="GO:0043565">
    <property type="term" value="F:sequence-specific DNA binding"/>
    <property type="evidence" value="ECO:0007669"/>
    <property type="project" value="UniProtKB-UniRule"/>
</dbReference>
<evidence type="ECO:0000313" key="15">
    <source>
        <dbReference type="Ensembl" id="ENSGWIP00000039351.1"/>
    </source>
</evidence>
<feature type="domain" description="THAP-type" evidence="14">
    <location>
        <begin position="1"/>
        <end position="73"/>
    </location>
</feature>
<keyword evidence="7 13" id="KW-0175">Coiled coil</keyword>
<protein>
    <recommendedName>
        <fullName evidence="13">THAP domain-containing protein 1</fullName>
    </recommendedName>
</protein>
<keyword evidence="11 13" id="KW-0131">Cell cycle</keyword>
<evidence type="ECO:0000256" key="12">
    <source>
        <dbReference type="PROSITE-ProRule" id="PRU00309"/>
    </source>
</evidence>
<dbReference type="GO" id="GO:0005654">
    <property type="term" value="C:nucleoplasm"/>
    <property type="evidence" value="ECO:0007669"/>
    <property type="project" value="UniProtKB-SubCell"/>
</dbReference>
<dbReference type="InterPro" id="IPR026516">
    <property type="entry name" value="THAP1/10"/>
</dbReference>
<comment type="similarity">
    <text evidence="2 13">Belongs to the THAP1 family.</text>
</comment>
<keyword evidence="6 13" id="KW-0805">Transcription regulation</keyword>
<accession>A0A8C5H345</accession>